<protein>
    <recommendedName>
        <fullName evidence="9">Multidrug-efflux transporter</fullName>
    </recommendedName>
</protein>
<evidence type="ECO:0000256" key="9">
    <source>
        <dbReference type="ARBA" id="ARBA00031636"/>
    </source>
</evidence>
<dbReference type="NCBIfam" id="TIGR00797">
    <property type="entry name" value="matE"/>
    <property type="match status" value="1"/>
</dbReference>
<keyword evidence="8 10" id="KW-0472">Membrane</keyword>
<dbReference type="Proteomes" id="UP001234343">
    <property type="component" value="Unassembled WGS sequence"/>
</dbReference>
<evidence type="ECO:0000256" key="3">
    <source>
        <dbReference type="ARBA" id="ARBA00022449"/>
    </source>
</evidence>
<evidence type="ECO:0000256" key="6">
    <source>
        <dbReference type="ARBA" id="ARBA00022989"/>
    </source>
</evidence>
<feature type="transmembrane region" description="Helical" evidence="10">
    <location>
        <begin position="134"/>
        <end position="151"/>
    </location>
</feature>
<keyword evidence="3" id="KW-0050">Antiport</keyword>
<feature type="transmembrane region" description="Helical" evidence="10">
    <location>
        <begin position="163"/>
        <end position="185"/>
    </location>
</feature>
<evidence type="ECO:0000256" key="2">
    <source>
        <dbReference type="ARBA" id="ARBA00022448"/>
    </source>
</evidence>
<evidence type="ECO:0000256" key="4">
    <source>
        <dbReference type="ARBA" id="ARBA00022475"/>
    </source>
</evidence>
<feature type="transmembrane region" description="Helical" evidence="10">
    <location>
        <begin position="280"/>
        <end position="305"/>
    </location>
</feature>
<keyword evidence="7" id="KW-0406">Ion transport</keyword>
<name>A0ABT7SXP9_9ALTE</name>
<evidence type="ECO:0000313" key="11">
    <source>
        <dbReference type="EMBL" id="MDM7860966.1"/>
    </source>
</evidence>
<proteinExistence type="predicted"/>
<keyword evidence="5 10" id="KW-0812">Transmembrane</keyword>
<keyword evidence="12" id="KW-1185">Reference proteome</keyword>
<dbReference type="InterPro" id="IPR048279">
    <property type="entry name" value="MdtK-like"/>
</dbReference>
<evidence type="ECO:0000256" key="8">
    <source>
        <dbReference type="ARBA" id="ARBA00023136"/>
    </source>
</evidence>
<dbReference type="InterPro" id="IPR050222">
    <property type="entry name" value="MATE_MdtK"/>
</dbReference>
<feature type="transmembrane region" description="Helical" evidence="10">
    <location>
        <begin position="390"/>
        <end position="412"/>
    </location>
</feature>
<dbReference type="PANTHER" id="PTHR43298:SF2">
    <property type="entry name" value="FMN_FAD EXPORTER YEEO-RELATED"/>
    <property type="match status" value="1"/>
</dbReference>
<keyword evidence="6 10" id="KW-1133">Transmembrane helix</keyword>
<feature type="transmembrane region" description="Helical" evidence="10">
    <location>
        <begin position="424"/>
        <end position="442"/>
    </location>
</feature>
<dbReference type="EMBL" id="JAUCBP010000007">
    <property type="protein sequence ID" value="MDM7860966.1"/>
    <property type="molecule type" value="Genomic_DNA"/>
</dbReference>
<evidence type="ECO:0000256" key="10">
    <source>
        <dbReference type="SAM" id="Phobius"/>
    </source>
</evidence>
<dbReference type="Pfam" id="PF01554">
    <property type="entry name" value="MatE"/>
    <property type="match status" value="2"/>
</dbReference>
<dbReference type="CDD" id="cd13131">
    <property type="entry name" value="MATE_NorM_like"/>
    <property type="match status" value="1"/>
</dbReference>
<dbReference type="InterPro" id="IPR002528">
    <property type="entry name" value="MATE_fam"/>
</dbReference>
<accession>A0ABT7SXP9</accession>
<reference evidence="11 12" key="1">
    <citation type="submission" date="2023-06" db="EMBL/GenBank/DDBJ databases">
        <title>Alteromonas sp. ASW11-36 isolated from intertidal sand.</title>
        <authorList>
            <person name="Li Y."/>
        </authorList>
    </citation>
    <scope>NUCLEOTIDE SEQUENCE [LARGE SCALE GENOMIC DNA]</scope>
    <source>
        <strain evidence="11 12">ASW11-36</strain>
    </source>
</reference>
<comment type="caution">
    <text evidence="11">The sequence shown here is derived from an EMBL/GenBank/DDBJ whole genome shotgun (WGS) entry which is preliminary data.</text>
</comment>
<organism evidence="11 12">
    <name type="scientific">Alteromonas arenosi</name>
    <dbReference type="NCBI Taxonomy" id="3055817"/>
    <lineage>
        <taxon>Bacteria</taxon>
        <taxon>Pseudomonadati</taxon>
        <taxon>Pseudomonadota</taxon>
        <taxon>Gammaproteobacteria</taxon>
        <taxon>Alteromonadales</taxon>
        <taxon>Alteromonadaceae</taxon>
        <taxon>Alteromonas/Salinimonas group</taxon>
        <taxon>Alteromonas</taxon>
    </lineage>
</organism>
<evidence type="ECO:0000313" key="12">
    <source>
        <dbReference type="Proteomes" id="UP001234343"/>
    </source>
</evidence>
<gene>
    <name evidence="11" type="ORF">QTP81_10190</name>
</gene>
<dbReference type="PANTHER" id="PTHR43298">
    <property type="entry name" value="MULTIDRUG RESISTANCE PROTEIN NORM-RELATED"/>
    <property type="match status" value="1"/>
</dbReference>
<sequence length="455" mass="49215">MTTVNNTSFRGELHQLTSLAWPLLIAQLTQMLMGVSDTIMAGRYSATDMAAVAVGFSITTPILMFIQGIALAIPPIVSRLLGAGDTGKIAKATQQAMWTLLAFSGLVYLFLLVLDPFLQWFPMAPELRSITTEYITFVLYAAPAFALYQGARNFCEGMNQTRPTMLITFFGLAVNIPANYVFIYGEFGVPAMGGAGCGVATALVFVMMSIATLCYANFAPSLRKLGLFAQLCLPEWQAIKTTLHLGLPIAMTILFEVTLFSAVALLLAQFGAIPVAAHQIALNFSSLMFMFPLSIGMAVAIRISFLIGQQRPDAAQLALRSALFLGLSIAAITATATILARSLIPALYTTDISVVDYAIELLFLAALFQFSDAVQAISANALRGYKDTTAMFLITFTAYWLIGLPTGIMLAMTDWLVPAMEARGFWVGFIVGLSAAAVMLGIRVRIIQRRIRAQL</sequence>
<keyword evidence="4" id="KW-1003">Cell membrane</keyword>
<dbReference type="RefSeq" id="WP_289365254.1">
    <property type="nucleotide sequence ID" value="NZ_JAUCBP010000007.1"/>
</dbReference>
<evidence type="ECO:0000256" key="1">
    <source>
        <dbReference type="ARBA" id="ARBA00004429"/>
    </source>
</evidence>
<evidence type="ECO:0000256" key="5">
    <source>
        <dbReference type="ARBA" id="ARBA00022692"/>
    </source>
</evidence>
<feature type="transmembrane region" description="Helical" evidence="10">
    <location>
        <begin position="317"/>
        <end position="340"/>
    </location>
</feature>
<feature type="transmembrane region" description="Helical" evidence="10">
    <location>
        <begin position="352"/>
        <end position="370"/>
    </location>
</feature>
<feature type="transmembrane region" description="Helical" evidence="10">
    <location>
        <begin position="50"/>
        <end position="74"/>
    </location>
</feature>
<dbReference type="PIRSF" id="PIRSF006603">
    <property type="entry name" value="DinF"/>
    <property type="match status" value="1"/>
</dbReference>
<feature type="transmembrane region" description="Helical" evidence="10">
    <location>
        <begin position="191"/>
        <end position="216"/>
    </location>
</feature>
<feature type="transmembrane region" description="Helical" evidence="10">
    <location>
        <begin position="245"/>
        <end position="268"/>
    </location>
</feature>
<evidence type="ECO:0000256" key="7">
    <source>
        <dbReference type="ARBA" id="ARBA00023065"/>
    </source>
</evidence>
<keyword evidence="2" id="KW-0813">Transport</keyword>
<feature type="transmembrane region" description="Helical" evidence="10">
    <location>
        <begin position="95"/>
        <end position="114"/>
    </location>
</feature>
<comment type="subcellular location">
    <subcellularLocation>
        <location evidence="1">Cell inner membrane</location>
        <topology evidence="1">Multi-pass membrane protein</topology>
    </subcellularLocation>
</comment>